<accession>K6Y4R3</accession>
<dbReference type="PANTHER" id="PTHR31061:SF24">
    <property type="entry name" value="LD22376P"/>
    <property type="match status" value="1"/>
</dbReference>
<feature type="transmembrane region" description="Helical" evidence="1">
    <location>
        <begin position="337"/>
        <end position="358"/>
    </location>
</feature>
<keyword evidence="1" id="KW-0812">Transmembrane</keyword>
<evidence type="ECO:0000313" key="4">
    <source>
        <dbReference type="Proteomes" id="UP000006327"/>
    </source>
</evidence>
<keyword evidence="3" id="KW-0808">Transferase</keyword>
<feature type="transmembrane region" description="Helical" evidence="1">
    <location>
        <begin position="83"/>
        <end position="102"/>
    </location>
</feature>
<keyword evidence="3" id="KW-0012">Acyltransferase</keyword>
<feature type="transmembrane region" description="Helical" evidence="1">
    <location>
        <begin position="137"/>
        <end position="156"/>
    </location>
</feature>
<feature type="transmembrane region" description="Helical" evidence="1">
    <location>
        <begin position="255"/>
        <end position="274"/>
    </location>
</feature>
<dbReference type="PANTHER" id="PTHR31061">
    <property type="entry name" value="LD22376P"/>
    <property type="match status" value="1"/>
</dbReference>
<evidence type="ECO:0000313" key="3">
    <source>
        <dbReference type="EMBL" id="GAC18936.1"/>
    </source>
</evidence>
<dbReference type="EC" id="2.3.1.78" evidence="3"/>
<dbReference type="STRING" id="493475.GARC_1969"/>
<feature type="transmembrane region" description="Helical" evidence="1">
    <location>
        <begin position="294"/>
        <end position="317"/>
    </location>
</feature>
<evidence type="ECO:0000256" key="1">
    <source>
        <dbReference type="SAM" id="Phobius"/>
    </source>
</evidence>
<gene>
    <name evidence="3" type="ORF">GARC_1969</name>
</gene>
<proteinExistence type="predicted"/>
<dbReference type="EMBL" id="BAEO01000027">
    <property type="protein sequence ID" value="GAC18936.1"/>
    <property type="molecule type" value="Genomic_DNA"/>
</dbReference>
<feature type="transmembrane region" description="Helical" evidence="1">
    <location>
        <begin position="12"/>
        <end position="32"/>
    </location>
</feature>
<feature type="transmembrane region" description="Helical" evidence="1">
    <location>
        <begin position="52"/>
        <end position="71"/>
    </location>
</feature>
<reference evidence="3 4" key="1">
    <citation type="journal article" date="2017" name="Antonie Van Leeuwenhoek">
        <title>Rhizobium rhizosphaerae sp. nov., a novel species isolated from rice rhizosphere.</title>
        <authorList>
            <person name="Zhao J.J."/>
            <person name="Zhang J."/>
            <person name="Zhang R.J."/>
            <person name="Zhang C.W."/>
            <person name="Yin H.Q."/>
            <person name="Zhang X.X."/>
        </authorList>
    </citation>
    <scope>NUCLEOTIDE SEQUENCE [LARGE SCALE GENOMIC DNA]</scope>
    <source>
        <strain evidence="3 4">BSs20135</strain>
    </source>
</reference>
<dbReference type="Pfam" id="PF07786">
    <property type="entry name" value="HGSNAT_cat"/>
    <property type="match status" value="1"/>
</dbReference>
<keyword evidence="1" id="KW-1133">Transmembrane helix</keyword>
<feature type="transmembrane region" description="Helical" evidence="1">
    <location>
        <begin position="114"/>
        <end position="132"/>
    </location>
</feature>
<dbReference type="OrthoDB" id="9788724at2"/>
<dbReference type="GO" id="GO:0015019">
    <property type="term" value="F:heparan-alpha-glucosaminide N-acetyltransferase activity"/>
    <property type="evidence" value="ECO:0007669"/>
    <property type="project" value="UniProtKB-EC"/>
</dbReference>
<name>K6Y4R3_9ALTE</name>
<evidence type="ECO:0000259" key="2">
    <source>
        <dbReference type="Pfam" id="PF07786"/>
    </source>
</evidence>
<dbReference type="AlphaFoldDB" id="K6Y4R3"/>
<keyword evidence="1" id="KW-0472">Membrane</keyword>
<organism evidence="3 4">
    <name type="scientific">Paraglaciecola arctica BSs20135</name>
    <dbReference type="NCBI Taxonomy" id="493475"/>
    <lineage>
        <taxon>Bacteria</taxon>
        <taxon>Pseudomonadati</taxon>
        <taxon>Pseudomonadota</taxon>
        <taxon>Gammaproteobacteria</taxon>
        <taxon>Alteromonadales</taxon>
        <taxon>Alteromonadaceae</taxon>
        <taxon>Paraglaciecola</taxon>
    </lineage>
</organism>
<dbReference type="Proteomes" id="UP000006327">
    <property type="component" value="Unassembled WGS sequence"/>
</dbReference>
<protein>
    <submittedName>
        <fullName evidence="3">Heparan-alpha-glucosaminide N-acetyltransferase</fullName>
        <ecNumber evidence="3">2.3.1.78</ecNumber>
    </submittedName>
</protein>
<feature type="domain" description="Heparan-alpha-glucosaminide N-acetyltransferase catalytic" evidence="2">
    <location>
        <begin position="8"/>
        <end position="149"/>
    </location>
</feature>
<feature type="transmembrane region" description="Helical" evidence="1">
    <location>
        <begin position="193"/>
        <end position="214"/>
    </location>
</feature>
<dbReference type="InterPro" id="IPR012429">
    <property type="entry name" value="HGSNAT_cat"/>
</dbReference>
<dbReference type="RefSeq" id="WP_007619249.1">
    <property type="nucleotide sequence ID" value="NZ_BAEO01000027.1"/>
</dbReference>
<feature type="transmembrane region" description="Helical" evidence="1">
    <location>
        <begin position="226"/>
        <end position="243"/>
    </location>
</feature>
<dbReference type="eggNOG" id="COG4299">
    <property type="taxonomic scope" value="Bacteria"/>
</dbReference>
<keyword evidence="4" id="KW-1185">Reference proteome</keyword>
<sequence length="366" mass="40827">MNQSIQTRIEAIDVLRGLALALMLLVNNPGSWSAVYAPFLHADWHGLTPTDLVFPFFLFVMGASMACSLRGQIQASGLPWLSIFKRSFLLVFIGFLLQIIPFDQAPDTWRIMGVLQRIGLCFLLVASMLAIIKERWLLLSAVVTLIVYWLLLLSAGQAPYSLENNSVRHFDMAILGSAHMWQGKGLPFDPEGLLSTIGAAMTVLSGYLICVNVLQQKNQKQQILQLMIVGAILLALGFVWSVWHPINKSLWTSSYVLVSSAFACLSLAVIILLWRVPVVNTVLNGLKIYGSNPIFIYVAAWVFAIFLNRFSITIGTQSNSIQVWIYSSLQSLMTDKLASLLYAIVFTALFYGIALVLYKKRIFIKL</sequence>
<comment type="caution">
    <text evidence="3">The sequence shown here is derived from an EMBL/GenBank/DDBJ whole genome shotgun (WGS) entry which is preliminary data.</text>
</comment>